<evidence type="ECO:0000256" key="3">
    <source>
        <dbReference type="ARBA" id="ARBA00022741"/>
    </source>
</evidence>
<evidence type="ECO:0000313" key="8">
    <source>
        <dbReference type="EMBL" id="MFD2832450.1"/>
    </source>
</evidence>
<dbReference type="InterPro" id="IPR002173">
    <property type="entry name" value="Carboh/pur_kinase_PfkB_CS"/>
</dbReference>
<comment type="similarity">
    <text evidence="1">Belongs to the carbohydrate kinase PfkB family.</text>
</comment>
<dbReference type="Pfam" id="PF00294">
    <property type="entry name" value="PfkB"/>
    <property type="match status" value="1"/>
</dbReference>
<dbReference type="Gene3D" id="3.40.1190.20">
    <property type="match status" value="1"/>
</dbReference>
<comment type="caution">
    <text evidence="8">The sequence shown here is derived from an EMBL/GenBank/DDBJ whole genome shotgun (WGS) entry which is preliminary data.</text>
</comment>
<gene>
    <name evidence="8" type="ORF">ACFSYS_04065</name>
</gene>
<dbReference type="SUPFAM" id="SSF53613">
    <property type="entry name" value="Ribokinase-like"/>
    <property type="match status" value="1"/>
</dbReference>
<dbReference type="PANTHER" id="PTHR46566">
    <property type="entry name" value="1-PHOSPHOFRUCTOKINASE-RELATED"/>
    <property type="match status" value="1"/>
</dbReference>
<dbReference type="InterPro" id="IPR029056">
    <property type="entry name" value="Ribokinase-like"/>
</dbReference>
<reference evidence="9" key="1">
    <citation type="journal article" date="2019" name="Int. J. Syst. Evol. Microbiol.">
        <title>The Global Catalogue of Microorganisms (GCM) 10K type strain sequencing project: providing services to taxonomists for standard genome sequencing and annotation.</title>
        <authorList>
            <consortium name="The Broad Institute Genomics Platform"/>
            <consortium name="The Broad Institute Genome Sequencing Center for Infectious Disease"/>
            <person name="Wu L."/>
            <person name="Ma J."/>
        </authorList>
    </citation>
    <scope>NUCLEOTIDE SEQUENCE [LARGE SCALE GENOMIC DNA]</scope>
    <source>
        <strain evidence="9">KCTC 52925</strain>
    </source>
</reference>
<keyword evidence="4" id="KW-0418">Kinase</keyword>
<dbReference type="PROSITE" id="PS00584">
    <property type="entry name" value="PFKB_KINASES_2"/>
    <property type="match status" value="1"/>
</dbReference>
<dbReference type="Proteomes" id="UP001597438">
    <property type="component" value="Unassembled WGS sequence"/>
</dbReference>
<evidence type="ECO:0000313" key="9">
    <source>
        <dbReference type="Proteomes" id="UP001597438"/>
    </source>
</evidence>
<evidence type="ECO:0000256" key="6">
    <source>
        <dbReference type="PIRNR" id="PIRNR000535"/>
    </source>
</evidence>
<keyword evidence="5" id="KW-0067">ATP-binding</keyword>
<proteinExistence type="inferred from homology"/>
<dbReference type="PANTHER" id="PTHR46566:SF2">
    <property type="entry name" value="ATP-DEPENDENT 6-PHOSPHOFRUCTOKINASE ISOZYME 2"/>
    <property type="match status" value="1"/>
</dbReference>
<dbReference type="InterPro" id="IPR011611">
    <property type="entry name" value="PfkB_dom"/>
</dbReference>
<dbReference type="PIRSF" id="PIRSF000535">
    <property type="entry name" value="1PFK/6PFK/LacC"/>
    <property type="match status" value="1"/>
</dbReference>
<dbReference type="RefSeq" id="WP_251741946.1">
    <property type="nucleotide sequence ID" value="NZ_JBHUOJ010000008.1"/>
</dbReference>
<evidence type="ECO:0000256" key="5">
    <source>
        <dbReference type="ARBA" id="ARBA00022840"/>
    </source>
</evidence>
<protein>
    <submittedName>
        <fullName evidence="8">1-phosphofructokinase family hexose kinase</fullName>
    </submittedName>
</protein>
<evidence type="ECO:0000256" key="4">
    <source>
        <dbReference type="ARBA" id="ARBA00022777"/>
    </source>
</evidence>
<dbReference type="InterPro" id="IPR017583">
    <property type="entry name" value="Tagatose/fructose_Pkinase"/>
</dbReference>
<keyword evidence="2 6" id="KW-0808">Transferase</keyword>
<evidence type="ECO:0000256" key="1">
    <source>
        <dbReference type="ARBA" id="ARBA00010688"/>
    </source>
</evidence>
<evidence type="ECO:0000256" key="2">
    <source>
        <dbReference type="ARBA" id="ARBA00022679"/>
    </source>
</evidence>
<organism evidence="8 9">
    <name type="scientific">Christiangramia antarctica</name>
    <dbReference type="NCBI Taxonomy" id="2058158"/>
    <lineage>
        <taxon>Bacteria</taxon>
        <taxon>Pseudomonadati</taxon>
        <taxon>Bacteroidota</taxon>
        <taxon>Flavobacteriia</taxon>
        <taxon>Flavobacteriales</taxon>
        <taxon>Flavobacteriaceae</taxon>
        <taxon>Christiangramia</taxon>
    </lineage>
</organism>
<accession>A0ABW5X2H7</accession>
<dbReference type="EMBL" id="JBHUOJ010000008">
    <property type="protein sequence ID" value="MFD2832450.1"/>
    <property type="molecule type" value="Genomic_DNA"/>
</dbReference>
<feature type="domain" description="Carbohydrate kinase PfkB" evidence="7">
    <location>
        <begin position="17"/>
        <end position="281"/>
    </location>
</feature>
<sequence length="308" mass="33443">MILSLCPNPSIDSYAWLEKFETGGVNRIDRIIEYPGGKGVHVAIALATLGENSQLMGTWAGGAGQWIKQKCGKLEVECSGIELAGNNRKCYTFRSERPDFDNSELLEPGPSFTTNKWIAFIKLFELHIPNAKLICMSGSWPKNAPLDAYAQLILVAKEKKVKTILDCSGAQLTEALEVGFFGLHLNEFEAEKLCGSQDIYRLLKKLEDKVELVALTHGKKGLLLAYQGQIISANVKIDKVISSVGSGDCLTAGIAYAVSNGLSVEEIAAYGVACGAANCLTEDLGMIDKEIVEKLLPQVSIKTLTNER</sequence>
<keyword evidence="3" id="KW-0547">Nucleotide-binding</keyword>
<keyword evidence="9" id="KW-1185">Reference proteome</keyword>
<evidence type="ECO:0000259" key="7">
    <source>
        <dbReference type="Pfam" id="PF00294"/>
    </source>
</evidence>
<name>A0ABW5X2H7_9FLAO</name>